<protein>
    <submittedName>
        <fullName evidence="2">Beta-lactamase domain protein</fullName>
    </submittedName>
</protein>
<dbReference type="GO" id="GO:0016740">
    <property type="term" value="F:transferase activity"/>
    <property type="evidence" value="ECO:0007669"/>
    <property type="project" value="TreeGrafter"/>
</dbReference>
<dbReference type="InterPro" id="IPR036866">
    <property type="entry name" value="RibonucZ/Hydroxyglut_hydro"/>
</dbReference>
<organism evidence="2 3">
    <name type="scientific">Sediminispirochaeta smaragdinae (strain DSM 11293 / JCM 15392 / SEBR 4228)</name>
    <name type="common">Spirochaeta smaragdinae</name>
    <dbReference type="NCBI Taxonomy" id="573413"/>
    <lineage>
        <taxon>Bacteria</taxon>
        <taxon>Pseudomonadati</taxon>
        <taxon>Spirochaetota</taxon>
        <taxon>Spirochaetia</taxon>
        <taxon>Spirochaetales</taxon>
        <taxon>Spirochaetaceae</taxon>
        <taxon>Sediminispirochaeta</taxon>
    </lineage>
</organism>
<feature type="domain" description="Metallo-beta-lactamase" evidence="1">
    <location>
        <begin position="24"/>
        <end position="83"/>
    </location>
</feature>
<dbReference type="eggNOG" id="COG1237">
    <property type="taxonomic scope" value="Bacteria"/>
</dbReference>
<dbReference type="EMBL" id="CP002116">
    <property type="protein sequence ID" value="ADK82571.1"/>
    <property type="molecule type" value="Genomic_DNA"/>
</dbReference>
<dbReference type="AlphaFoldDB" id="E1R2L1"/>
<dbReference type="InterPro" id="IPR041712">
    <property type="entry name" value="DHPS-like_MBL-fold"/>
</dbReference>
<dbReference type="STRING" id="573413.Spirs_3483"/>
<dbReference type="HOGENOM" id="CLU_036012_0_0_12"/>
<name>E1R2L1_SEDSS</name>
<evidence type="ECO:0000313" key="2">
    <source>
        <dbReference type="EMBL" id="ADK82571.1"/>
    </source>
</evidence>
<evidence type="ECO:0000259" key="1">
    <source>
        <dbReference type="Pfam" id="PF00753"/>
    </source>
</evidence>
<gene>
    <name evidence="2" type="ordered locus">Spirs_3483</name>
</gene>
<accession>E1R2L1</accession>
<dbReference type="Gene3D" id="3.60.15.10">
    <property type="entry name" value="Ribonuclease Z/Hydroxyacylglutathione hydrolase-like"/>
    <property type="match status" value="1"/>
</dbReference>
<dbReference type="PANTHER" id="PTHR13754:SF13">
    <property type="entry name" value="METALLO-BETA-LACTAMASE SUPERFAMILY PROTEIN (AFU_ORTHOLOGUE AFUA_3G07630)"/>
    <property type="match status" value="1"/>
</dbReference>
<dbReference type="PANTHER" id="PTHR13754">
    <property type="entry name" value="METALLO-BETA-LACTAMASE SUPERFAMILY PROTEIN"/>
    <property type="match status" value="1"/>
</dbReference>
<dbReference type="SUPFAM" id="SSF56281">
    <property type="entry name" value="Metallo-hydrolase/oxidoreductase"/>
    <property type="match status" value="1"/>
</dbReference>
<proteinExistence type="predicted"/>
<reference evidence="2 3" key="1">
    <citation type="journal article" date="2010" name="Stand. Genomic Sci.">
        <title>Complete genome sequence of Spirochaeta smaragdinae type strain (SEBR 4228).</title>
        <authorList>
            <person name="Mavromatis K."/>
            <person name="Yasawong M."/>
            <person name="Chertkov O."/>
            <person name="Lapidus A."/>
            <person name="Lucas S."/>
            <person name="Nolan M."/>
            <person name="Del Rio T.G."/>
            <person name="Tice H."/>
            <person name="Cheng J.F."/>
            <person name="Pitluck S."/>
            <person name="Liolios K."/>
            <person name="Ivanova N."/>
            <person name="Tapia R."/>
            <person name="Han C."/>
            <person name="Bruce D."/>
            <person name="Goodwin L."/>
            <person name="Pati A."/>
            <person name="Chen A."/>
            <person name="Palaniappan K."/>
            <person name="Land M."/>
            <person name="Hauser L."/>
            <person name="Chang Y.J."/>
            <person name="Jeffries C.D."/>
            <person name="Detter J.C."/>
            <person name="Rohde M."/>
            <person name="Brambilla E."/>
            <person name="Spring S."/>
            <person name="Goker M."/>
            <person name="Sikorski J."/>
            <person name="Woyke T."/>
            <person name="Bristow J."/>
            <person name="Eisen J.A."/>
            <person name="Markowitz V."/>
            <person name="Hugenholtz P."/>
            <person name="Klenk H.P."/>
            <person name="Kyrpides N.C."/>
        </authorList>
    </citation>
    <scope>NUCLEOTIDE SEQUENCE [LARGE SCALE GENOMIC DNA]</scope>
    <source>
        <strain evidence="3">DSM 11293 / JCM 15392 / SEBR 4228</strain>
    </source>
</reference>
<evidence type="ECO:0000313" key="3">
    <source>
        <dbReference type="Proteomes" id="UP000002318"/>
    </source>
</evidence>
<dbReference type="Proteomes" id="UP000002318">
    <property type="component" value="Chromosome"/>
</dbReference>
<dbReference type="CDD" id="cd07713">
    <property type="entry name" value="DHPS-like_MBL-fold"/>
    <property type="match status" value="1"/>
</dbReference>
<keyword evidence="3" id="KW-1185">Reference proteome</keyword>
<dbReference type="Pfam" id="PF00753">
    <property type="entry name" value="Lactamase_B"/>
    <property type="match status" value="1"/>
</dbReference>
<dbReference type="InterPro" id="IPR052926">
    <property type="entry name" value="Metallo-beta-lactamase_dom"/>
</dbReference>
<dbReference type="InterPro" id="IPR001279">
    <property type="entry name" value="Metallo-B-lactamas"/>
</dbReference>
<sequence>MALRITTLVEDREGVRKELRHEHGLSFYIEYQGRTLLFDTGQSGLFLDNADALRINVRKLDHVLLSHGHYDHAGGFRSLCTLTNSFHLWTGAGFFHAKYDVRQQVPRFLGCDFGPEYIRQHDISHTVIDRAVTEIVPGIHAVSRFPRIHAEEKIPERFALELDGRMKADTFSDEILLVIETGSGLVVLLGCSHPGMCNMLDAVKQYFSLPLFAVLGGAHLVEADDEHLDAVREYLCDASISSLGLCHCTGEKAELLFSKTCKGFFSNKTGTVFTVDR</sequence>
<dbReference type="KEGG" id="ssm:Spirs_3483"/>